<feature type="domain" description="DYW" evidence="2">
    <location>
        <begin position="78"/>
        <end position="117"/>
    </location>
</feature>
<evidence type="ECO:0000313" key="4">
    <source>
        <dbReference type="Proteomes" id="UP000265520"/>
    </source>
</evidence>
<comment type="similarity">
    <text evidence="1">Belongs to the PPR family. PCMP-H subfamily.</text>
</comment>
<evidence type="ECO:0000313" key="3">
    <source>
        <dbReference type="EMBL" id="MCI00706.1"/>
    </source>
</evidence>
<dbReference type="Pfam" id="PF20430">
    <property type="entry name" value="Eplus_motif"/>
    <property type="match status" value="1"/>
</dbReference>
<evidence type="ECO:0000256" key="1">
    <source>
        <dbReference type="ARBA" id="ARBA00006643"/>
    </source>
</evidence>
<dbReference type="GO" id="GO:0009451">
    <property type="term" value="P:RNA modification"/>
    <property type="evidence" value="ECO:0007669"/>
    <property type="project" value="InterPro"/>
</dbReference>
<organism evidence="3 4">
    <name type="scientific">Trifolium medium</name>
    <dbReference type="NCBI Taxonomy" id="97028"/>
    <lineage>
        <taxon>Eukaryota</taxon>
        <taxon>Viridiplantae</taxon>
        <taxon>Streptophyta</taxon>
        <taxon>Embryophyta</taxon>
        <taxon>Tracheophyta</taxon>
        <taxon>Spermatophyta</taxon>
        <taxon>Magnoliopsida</taxon>
        <taxon>eudicotyledons</taxon>
        <taxon>Gunneridae</taxon>
        <taxon>Pentapetalae</taxon>
        <taxon>rosids</taxon>
        <taxon>fabids</taxon>
        <taxon>Fabales</taxon>
        <taxon>Fabaceae</taxon>
        <taxon>Papilionoideae</taxon>
        <taxon>50 kb inversion clade</taxon>
        <taxon>NPAAA clade</taxon>
        <taxon>Hologalegina</taxon>
        <taxon>IRL clade</taxon>
        <taxon>Trifolieae</taxon>
        <taxon>Trifolium</taxon>
    </lineage>
</organism>
<comment type="caution">
    <text evidence="3">The sequence shown here is derived from an EMBL/GenBank/DDBJ whole genome shotgun (WGS) entry which is preliminary data.</text>
</comment>
<accession>A0A392NNP0</accession>
<feature type="non-terminal residue" evidence="3">
    <location>
        <position position="178"/>
    </location>
</feature>
<dbReference type="PANTHER" id="PTHR47926:SF518">
    <property type="entry name" value="(WILD MALAYSIAN BANANA) HYPOTHETICAL PROTEIN"/>
    <property type="match status" value="1"/>
</dbReference>
<dbReference type="InterPro" id="IPR046960">
    <property type="entry name" value="PPR_At4g14850-like_plant"/>
</dbReference>
<reference evidence="3 4" key="1">
    <citation type="journal article" date="2018" name="Front. Plant Sci.">
        <title>Red Clover (Trifolium pratense) and Zigzag Clover (T. medium) - A Picture of Genomic Similarities and Differences.</title>
        <authorList>
            <person name="Dluhosova J."/>
            <person name="Istvanek J."/>
            <person name="Nedelnik J."/>
            <person name="Repkova J."/>
        </authorList>
    </citation>
    <scope>NUCLEOTIDE SEQUENCE [LARGE SCALE GENOMIC DNA]</scope>
    <source>
        <strain evidence="4">cv. 10/8</strain>
        <tissue evidence="3">Leaf</tissue>
    </source>
</reference>
<dbReference type="InterPro" id="IPR032867">
    <property type="entry name" value="DYW_dom"/>
</dbReference>
<sequence>MGAYVLMSNIYSAARRWKDAARLRIRMRKKGLKKTPACSWIEVGNEVHTFMAGDKSHPYYDEINEALTVLLEQMEKEGYVLDTNQVLHDVDEEQKRDLLHNHSERLAIAFGIISTTAVDFTISRMGLVHVVIIGEISVMIGNPMLLDLATGLSVTTEHVNTKLRASELSSDCLPYEYH</sequence>
<evidence type="ECO:0000259" key="2">
    <source>
        <dbReference type="Pfam" id="PF14432"/>
    </source>
</evidence>
<dbReference type="Pfam" id="PF14432">
    <property type="entry name" value="DYW_deaminase"/>
    <property type="match status" value="1"/>
</dbReference>
<dbReference type="AlphaFoldDB" id="A0A392NNP0"/>
<dbReference type="PANTHER" id="PTHR47926">
    <property type="entry name" value="PENTATRICOPEPTIDE REPEAT-CONTAINING PROTEIN"/>
    <property type="match status" value="1"/>
</dbReference>
<dbReference type="InterPro" id="IPR046848">
    <property type="entry name" value="E_motif"/>
</dbReference>
<keyword evidence="4" id="KW-1185">Reference proteome</keyword>
<dbReference type="GO" id="GO:0008270">
    <property type="term" value="F:zinc ion binding"/>
    <property type="evidence" value="ECO:0007669"/>
    <property type="project" value="InterPro"/>
</dbReference>
<proteinExistence type="inferred from homology"/>
<protein>
    <submittedName>
        <fullName evidence="3">Pentatricopeptide repeat-containing protein</fullName>
    </submittedName>
</protein>
<dbReference type="GO" id="GO:0003723">
    <property type="term" value="F:RNA binding"/>
    <property type="evidence" value="ECO:0007669"/>
    <property type="project" value="InterPro"/>
</dbReference>
<name>A0A392NNP0_9FABA</name>
<dbReference type="Proteomes" id="UP000265520">
    <property type="component" value="Unassembled WGS sequence"/>
</dbReference>
<dbReference type="InterPro" id="IPR046849">
    <property type="entry name" value="E2_motif"/>
</dbReference>
<dbReference type="Pfam" id="PF20431">
    <property type="entry name" value="E_motif"/>
    <property type="match status" value="1"/>
</dbReference>
<dbReference type="EMBL" id="LXQA010044012">
    <property type="protein sequence ID" value="MCI00706.1"/>
    <property type="molecule type" value="Genomic_DNA"/>
</dbReference>